<reference evidence="1" key="2">
    <citation type="journal article" date="2021" name="PeerJ">
        <title>Extensive microbial diversity within the chicken gut microbiome revealed by metagenomics and culture.</title>
        <authorList>
            <person name="Gilroy R."/>
            <person name="Ravi A."/>
            <person name="Getino M."/>
            <person name="Pursley I."/>
            <person name="Horton D.L."/>
            <person name="Alikhan N.F."/>
            <person name="Baker D."/>
            <person name="Gharbi K."/>
            <person name="Hall N."/>
            <person name="Watson M."/>
            <person name="Adriaenssens E.M."/>
            <person name="Foster-Nyarko E."/>
            <person name="Jarju S."/>
            <person name="Secka A."/>
            <person name="Antonio M."/>
            <person name="Oren A."/>
            <person name="Chaudhuri R.R."/>
            <person name="La Ragione R."/>
            <person name="Hildebrand F."/>
            <person name="Pallen M.J."/>
        </authorList>
    </citation>
    <scope>NUCLEOTIDE SEQUENCE</scope>
    <source>
        <strain evidence="1">ChiW3-316</strain>
    </source>
</reference>
<comment type="caution">
    <text evidence="1">The sequence shown here is derived from an EMBL/GenBank/DDBJ whole genome shotgun (WGS) entry which is preliminary data.</text>
</comment>
<proteinExistence type="predicted"/>
<name>A0A9D1M5E4_9PROT</name>
<evidence type="ECO:0000313" key="2">
    <source>
        <dbReference type="Proteomes" id="UP000824107"/>
    </source>
</evidence>
<organism evidence="1 2">
    <name type="scientific">Candidatus Scatocola faecipullorum</name>
    <dbReference type="NCBI Taxonomy" id="2840917"/>
    <lineage>
        <taxon>Bacteria</taxon>
        <taxon>Pseudomonadati</taxon>
        <taxon>Pseudomonadota</taxon>
        <taxon>Alphaproteobacteria</taxon>
        <taxon>Rhodospirillales</taxon>
        <taxon>Rhodospirillaceae</taxon>
        <taxon>Rhodospirillaceae incertae sedis</taxon>
        <taxon>Candidatus Scatocola</taxon>
    </lineage>
</organism>
<protein>
    <recommendedName>
        <fullName evidence="3">Peptidase M3A/M3B catalytic domain-containing protein</fullName>
    </recommendedName>
</protein>
<sequence>MISYTLKHLHQDIKQHLFCGRVLTNWNPHYFCALKEYIAADMAKLNNLCNHGNSRSFAVCFNDFMLTDARGRRKFDQQRFLQLCRTKFGSEADGLLKSMQLTDPAQKFRSFRKGKNGYCFISPDFKQTIIIYCVSGFNPADSMSTPYHEYGHALDFKYSLLEQTEAYRNYRRHSKNSRNNTEQKELADSYFQEWHMLQESFADCFAYGCLALKEPDNPAIYRWALYNMAVKFRNVVENKHSPLYCGYAATRTVLNRIRLDCRCRNLKKYYLNDGSIDFLSFAETCAEAVKEQGYNHDNYQTLTTYPLLSTPPATNLSPRQFDQWHYDYLDAQITARQNRVANPFYRLLYGIGQEILQTADNNKILSLLDKYEIPAFKNCFNEYRFIIKQQSSYRPHNLAQLRHNKKAGHNPA</sequence>
<dbReference type="AlphaFoldDB" id="A0A9D1M5E4"/>
<gene>
    <name evidence="1" type="ORF">IAD20_07370</name>
</gene>
<reference evidence="1" key="1">
    <citation type="submission" date="2020-10" db="EMBL/GenBank/DDBJ databases">
        <authorList>
            <person name="Gilroy R."/>
        </authorList>
    </citation>
    <scope>NUCLEOTIDE SEQUENCE</scope>
    <source>
        <strain evidence="1">ChiW3-316</strain>
    </source>
</reference>
<dbReference type="EMBL" id="DVNC01000050">
    <property type="protein sequence ID" value="HIU53883.1"/>
    <property type="molecule type" value="Genomic_DNA"/>
</dbReference>
<dbReference type="Proteomes" id="UP000824107">
    <property type="component" value="Unassembled WGS sequence"/>
</dbReference>
<accession>A0A9D1M5E4</accession>
<evidence type="ECO:0000313" key="1">
    <source>
        <dbReference type="EMBL" id="HIU53883.1"/>
    </source>
</evidence>
<evidence type="ECO:0008006" key="3">
    <source>
        <dbReference type="Google" id="ProtNLM"/>
    </source>
</evidence>